<evidence type="ECO:0000313" key="2">
    <source>
        <dbReference type="Proteomes" id="UP000040088"/>
    </source>
</evidence>
<reference evidence="2" key="1">
    <citation type="submission" date="2015-03" db="EMBL/GenBank/DDBJ databases">
        <authorList>
            <consortium name="Pathogen Informatics"/>
        </authorList>
    </citation>
    <scope>NUCLEOTIDE SEQUENCE [LARGE SCALE GENOMIC DNA]</scope>
    <source>
        <strain evidence="2">IP27925</strain>
    </source>
</reference>
<protein>
    <submittedName>
        <fullName evidence="1">Uncharacterized protein</fullName>
    </submittedName>
</protein>
<proteinExistence type="predicted"/>
<dbReference type="AlphaFoldDB" id="A0A0T9UQ30"/>
<gene>
    <name evidence="1" type="ORF">ERS008460_03313</name>
</gene>
<dbReference type="Proteomes" id="UP000040088">
    <property type="component" value="Unassembled WGS sequence"/>
</dbReference>
<organism evidence="1 2">
    <name type="scientific">Yersinia aleksiciae</name>
    <dbReference type="NCBI Taxonomy" id="263819"/>
    <lineage>
        <taxon>Bacteria</taxon>
        <taxon>Pseudomonadati</taxon>
        <taxon>Pseudomonadota</taxon>
        <taxon>Gammaproteobacteria</taxon>
        <taxon>Enterobacterales</taxon>
        <taxon>Yersiniaceae</taxon>
        <taxon>Yersinia</taxon>
    </lineage>
</organism>
<accession>A0A0T9UQ30</accession>
<sequence length="81" mass="9496">MTDTNVLISEVTELCREHLNRRNTLRTTNQDTALNHRLSGKSLNETILEPIRIPNLFHHQLQSVFYRCILLCCHPRIKLTT</sequence>
<dbReference type="EMBL" id="CQEM01000017">
    <property type="protein sequence ID" value="CNL60470.1"/>
    <property type="molecule type" value="Genomic_DNA"/>
</dbReference>
<name>A0A0T9UQ30_YERAE</name>
<evidence type="ECO:0000313" key="1">
    <source>
        <dbReference type="EMBL" id="CNL60470.1"/>
    </source>
</evidence>